<dbReference type="AlphaFoldDB" id="A0AAV4FRR5"/>
<name>A0AAV4FRR5_9GAST</name>
<accession>A0AAV4FRR5</accession>
<reference evidence="1 2" key="1">
    <citation type="journal article" date="2021" name="Elife">
        <title>Chloroplast acquisition without the gene transfer in kleptoplastic sea slugs, Plakobranchus ocellatus.</title>
        <authorList>
            <person name="Maeda T."/>
            <person name="Takahashi S."/>
            <person name="Yoshida T."/>
            <person name="Shimamura S."/>
            <person name="Takaki Y."/>
            <person name="Nagai Y."/>
            <person name="Toyoda A."/>
            <person name="Suzuki Y."/>
            <person name="Arimoto A."/>
            <person name="Ishii H."/>
            <person name="Satoh N."/>
            <person name="Nishiyama T."/>
            <person name="Hasebe M."/>
            <person name="Maruyama T."/>
            <person name="Minagawa J."/>
            <person name="Obokata J."/>
            <person name="Shigenobu S."/>
        </authorList>
    </citation>
    <scope>NUCLEOTIDE SEQUENCE [LARGE SCALE GENOMIC DNA]</scope>
</reference>
<evidence type="ECO:0000313" key="2">
    <source>
        <dbReference type="Proteomes" id="UP000762676"/>
    </source>
</evidence>
<feature type="non-terminal residue" evidence="1">
    <location>
        <position position="51"/>
    </location>
</feature>
<organism evidence="1 2">
    <name type="scientific">Elysia marginata</name>
    <dbReference type="NCBI Taxonomy" id="1093978"/>
    <lineage>
        <taxon>Eukaryota</taxon>
        <taxon>Metazoa</taxon>
        <taxon>Spiralia</taxon>
        <taxon>Lophotrochozoa</taxon>
        <taxon>Mollusca</taxon>
        <taxon>Gastropoda</taxon>
        <taxon>Heterobranchia</taxon>
        <taxon>Euthyneura</taxon>
        <taxon>Panpulmonata</taxon>
        <taxon>Sacoglossa</taxon>
        <taxon>Placobranchoidea</taxon>
        <taxon>Plakobranchidae</taxon>
        <taxon>Elysia</taxon>
    </lineage>
</organism>
<evidence type="ECO:0000313" key="1">
    <source>
        <dbReference type="EMBL" id="GFR76118.1"/>
    </source>
</evidence>
<comment type="caution">
    <text evidence="1">The sequence shown here is derived from an EMBL/GenBank/DDBJ whole genome shotgun (WGS) entry which is preliminary data.</text>
</comment>
<dbReference type="EMBL" id="BMAT01011624">
    <property type="protein sequence ID" value="GFR76118.1"/>
    <property type="molecule type" value="Genomic_DNA"/>
</dbReference>
<keyword evidence="2" id="KW-1185">Reference proteome</keyword>
<dbReference type="Proteomes" id="UP000762676">
    <property type="component" value="Unassembled WGS sequence"/>
</dbReference>
<protein>
    <submittedName>
        <fullName evidence="1">Uncharacterized protein</fullName>
    </submittedName>
</protein>
<gene>
    <name evidence="1" type="ORF">ElyMa_005793400</name>
</gene>
<proteinExistence type="predicted"/>
<sequence length="51" mass="6036">MPELVSTDELQFVLQAHAFPPTPASATDHSLRVYPQVQQWIRNNQFWPEKW</sequence>